<evidence type="ECO:0000256" key="1">
    <source>
        <dbReference type="SAM" id="MobiDB-lite"/>
    </source>
</evidence>
<dbReference type="GeneID" id="54357039"/>
<reference evidence="3" key="1">
    <citation type="submission" date="2020-01" db="EMBL/GenBank/DDBJ databases">
        <authorList>
            <consortium name="DOE Joint Genome Institute"/>
            <person name="Haridas S."/>
            <person name="Albert R."/>
            <person name="Binder M."/>
            <person name="Bloem J."/>
            <person name="Labutti K."/>
            <person name="Salamov A."/>
            <person name="Andreopoulos B."/>
            <person name="Baker S.E."/>
            <person name="Barry K."/>
            <person name="Bills G."/>
            <person name="Bluhm B.H."/>
            <person name="Cannon C."/>
            <person name="Castanera R."/>
            <person name="Culley D.E."/>
            <person name="Daum C."/>
            <person name="Ezra D."/>
            <person name="Gonzalez J.B."/>
            <person name="Henrissat B."/>
            <person name="Kuo A."/>
            <person name="Liang C."/>
            <person name="Lipzen A."/>
            <person name="Lutzoni F."/>
            <person name="Magnuson J."/>
            <person name="Mondo S."/>
            <person name="Nolan M."/>
            <person name="Ohm R."/>
            <person name="Pangilinan J."/>
            <person name="Park H.-J."/>
            <person name="Ramirez L."/>
            <person name="Alfaro M."/>
            <person name="Sun H."/>
            <person name="Tritt A."/>
            <person name="Yoshinaga Y."/>
            <person name="Zwiers L.-H."/>
            <person name="Turgeon B.G."/>
            <person name="Goodwin S.B."/>
            <person name="Spatafora J.W."/>
            <person name="Crous P.W."/>
            <person name="Grigoriev I.V."/>
        </authorList>
    </citation>
    <scope>NUCLEOTIDE SEQUENCE</scope>
    <source>
        <strain evidence="3">CBS 342.82</strain>
    </source>
</reference>
<reference evidence="3" key="2">
    <citation type="submission" date="2020-04" db="EMBL/GenBank/DDBJ databases">
        <authorList>
            <consortium name="NCBI Genome Project"/>
        </authorList>
    </citation>
    <scope>NUCLEOTIDE SEQUENCE</scope>
    <source>
        <strain evidence="3">CBS 342.82</strain>
    </source>
</reference>
<gene>
    <name evidence="3" type="ORF">K489DRAFT_153897</name>
</gene>
<sequence length="242" mass="25841">MFDDNFSFATRSGSLDSSISSSSQSPSSAGDLSRSVSPCSPITAYPTPQFTMTDLASCLGRSRLRADAQICYDACDAYAGNPDEDAGWQLDPPPTSSSSYGSSSSRPTSSSAPRPSARSSNHRARRQSNSRLLCSTSHHRDIAALVARMVDCQEQCSIAAPGPASAALRHDDGGDDDDEGYDSCGFFDPDPSHRSAAVGAAPQRRPRLEYRRSMELKASIGGGACVSKSIRLRKDRVHKRKA</sequence>
<feature type="region of interest" description="Disordered" evidence="1">
    <location>
        <begin position="85"/>
        <end position="133"/>
    </location>
</feature>
<feature type="region of interest" description="Disordered" evidence="1">
    <location>
        <begin position="1"/>
        <end position="40"/>
    </location>
</feature>
<proteinExistence type="predicted"/>
<evidence type="ECO:0000313" key="2">
    <source>
        <dbReference type="Proteomes" id="UP000504637"/>
    </source>
</evidence>
<evidence type="ECO:0000313" key="3">
    <source>
        <dbReference type="RefSeq" id="XP_033462318.1"/>
    </source>
</evidence>
<name>A0A6J3MEK2_9PEZI</name>
<feature type="region of interest" description="Disordered" evidence="1">
    <location>
        <begin position="163"/>
        <end position="209"/>
    </location>
</feature>
<keyword evidence="2" id="KW-1185">Reference proteome</keyword>
<dbReference type="OrthoDB" id="3910171at2759"/>
<dbReference type="Proteomes" id="UP000504637">
    <property type="component" value="Unplaced"/>
</dbReference>
<protein>
    <submittedName>
        <fullName evidence="3">Uncharacterized protein</fullName>
    </submittedName>
</protein>
<feature type="compositionally biased region" description="Low complexity" evidence="1">
    <location>
        <begin position="12"/>
        <end position="33"/>
    </location>
</feature>
<dbReference type="RefSeq" id="XP_033462318.1">
    <property type="nucleotide sequence ID" value="XM_033599240.1"/>
</dbReference>
<reference evidence="3" key="3">
    <citation type="submission" date="2025-08" db="UniProtKB">
        <authorList>
            <consortium name="RefSeq"/>
        </authorList>
    </citation>
    <scope>IDENTIFICATION</scope>
    <source>
        <strain evidence="3">CBS 342.82</strain>
    </source>
</reference>
<accession>A0A6J3MEK2</accession>
<organism evidence="3">
    <name type="scientific">Dissoconium aciculare CBS 342.82</name>
    <dbReference type="NCBI Taxonomy" id="1314786"/>
    <lineage>
        <taxon>Eukaryota</taxon>
        <taxon>Fungi</taxon>
        <taxon>Dikarya</taxon>
        <taxon>Ascomycota</taxon>
        <taxon>Pezizomycotina</taxon>
        <taxon>Dothideomycetes</taxon>
        <taxon>Dothideomycetidae</taxon>
        <taxon>Mycosphaerellales</taxon>
        <taxon>Dissoconiaceae</taxon>
        <taxon>Dissoconium</taxon>
    </lineage>
</organism>
<feature type="compositionally biased region" description="Low complexity" evidence="1">
    <location>
        <begin position="96"/>
        <end position="119"/>
    </location>
</feature>
<dbReference type="AlphaFoldDB" id="A0A6J3MEK2"/>